<dbReference type="PANTHER" id="PTHR43033">
    <property type="entry name" value="TRNA(ILE)-LYSIDINE SYNTHASE-RELATED"/>
    <property type="match status" value="1"/>
</dbReference>
<evidence type="ECO:0000256" key="5">
    <source>
        <dbReference type="ARBA" id="ARBA00022741"/>
    </source>
</evidence>
<dbReference type="Pfam" id="PF11734">
    <property type="entry name" value="TilS_C"/>
    <property type="match status" value="1"/>
</dbReference>
<dbReference type="EC" id="6.3.4.19" evidence="8"/>
<dbReference type="SMART" id="SM00977">
    <property type="entry name" value="TilS_C"/>
    <property type="match status" value="1"/>
</dbReference>
<keyword evidence="3 8" id="KW-0436">Ligase</keyword>
<evidence type="ECO:0000256" key="3">
    <source>
        <dbReference type="ARBA" id="ARBA00022598"/>
    </source>
</evidence>
<dbReference type="PANTHER" id="PTHR43033:SF1">
    <property type="entry name" value="TRNA(ILE)-LYSIDINE SYNTHASE-RELATED"/>
    <property type="match status" value="1"/>
</dbReference>
<feature type="binding site" evidence="8">
    <location>
        <begin position="26"/>
        <end position="31"/>
    </location>
    <ligand>
        <name>ATP</name>
        <dbReference type="ChEBI" id="CHEBI:30616"/>
    </ligand>
</feature>
<dbReference type="InterPro" id="IPR014729">
    <property type="entry name" value="Rossmann-like_a/b/a_fold"/>
</dbReference>
<dbReference type="NCBIfam" id="TIGR02432">
    <property type="entry name" value="lysidine_TilS_N"/>
    <property type="match status" value="1"/>
</dbReference>
<dbReference type="GO" id="GO:0006400">
    <property type="term" value="P:tRNA modification"/>
    <property type="evidence" value="ECO:0007669"/>
    <property type="project" value="UniProtKB-UniRule"/>
</dbReference>
<dbReference type="GO" id="GO:0005737">
    <property type="term" value="C:cytoplasm"/>
    <property type="evidence" value="ECO:0007669"/>
    <property type="project" value="UniProtKB-SubCell"/>
</dbReference>
<sequence>MLKKFQSHINEQLYFIKNAKLLIAISGGVDSVVLAYVCKKMGLNISLAHCNFNLRDAESDADEDFVLQLAEDWELEVFIENFDTKKFATDEKISMQMAARTLRYYWFEELKAQLKFDYILTAHHADDNFETFLINLSRGTGLDGLLGIPQVNGVIVRPLLPFTRDDVEKFAKAYKLQWREDSSNSSTKYLRNKLRHDVIPILKGINPQLLQNFEKTQQYLNDVKSIVNDKVDEVAQNIVSKAKNNGVVFNINEIQQLNNPKAYLYELLNGYGFTQWQDILELLIAQSGKQVFSNTHRLLKDREYLILSEITDLPNESIKITDSQSVVLTPFGKLSISKVSNKEEAQKNIAYFDLSSLSFPLTLRKWEQGDAFYPLGMAGKKKVSKYFKDEKFSLLDKENAWLLCSGDDIIWIVGHRTDNRFKVTDNTTQILKITIQ</sequence>
<accession>A0AAU7BWZ0</accession>
<dbReference type="NCBIfam" id="TIGR02433">
    <property type="entry name" value="lysidine_TilS_C"/>
    <property type="match status" value="1"/>
</dbReference>
<dbReference type="SUPFAM" id="SSF52402">
    <property type="entry name" value="Adenine nucleotide alpha hydrolases-like"/>
    <property type="match status" value="1"/>
</dbReference>
<evidence type="ECO:0000256" key="8">
    <source>
        <dbReference type="HAMAP-Rule" id="MF_01161"/>
    </source>
</evidence>
<dbReference type="InterPro" id="IPR012094">
    <property type="entry name" value="tRNA_Ile_lys_synt"/>
</dbReference>
<comment type="catalytic activity">
    <reaction evidence="7 8">
        <text>cytidine(34) in tRNA(Ile2) + L-lysine + ATP = lysidine(34) in tRNA(Ile2) + AMP + diphosphate + H(+)</text>
        <dbReference type="Rhea" id="RHEA:43744"/>
        <dbReference type="Rhea" id="RHEA-COMP:10625"/>
        <dbReference type="Rhea" id="RHEA-COMP:10670"/>
        <dbReference type="ChEBI" id="CHEBI:15378"/>
        <dbReference type="ChEBI" id="CHEBI:30616"/>
        <dbReference type="ChEBI" id="CHEBI:32551"/>
        <dbReference type="ChEBI" id="CHEBI:33019"/>
        <dbReference type="ChEBI" id="CHEBI:82748"/>
        <dbReference type="ChEBI" id="CHEBI:83665"/>
        <dbReference type="ChEBI" id="CHEBI:456215"/>
        <dbReference type="EC" id="6.3.4.19"/>
    </reaction>
</comment>
<dbReference type="CDD" id="cd01992">
    <property type="entry name" value="TilS_N"/>
    <property type="match status" value="1"/>
</dbReference>
<organism evidence="10">
    <name type="scientific">Pontimicrobium sp. SW4</name>
    <dbReference type="NCBI Taxonomy" id="3153519"/>
    <lineage>
        <taxon>Bacteria</taxon>
        <taxon>Pseudomonadati</taxon>
        <taxon>Bacteroidota</taxon>
        <taxon>Flavobacteriia</taxon>
        <taxon>Flavobacteriales</taxon>
        <taxon>Flavobacteriaceae</taxon>
        <taxon>Pontimicrobium</taxon>
    </lineage>
</organism>
<reference evidence="10" key="1">
    <citation type="submission" date="2024-05" db="EMBL/GenBank/DDBJ databases">
        <title>Pontimicrobium maritimus sp. nov., isolated form sea water.</title>
        <authorList>
            <person name="Muhammad N."/>
            <person name="Vuong T.Q."/>
            <person name="Han H.L."/>
            <person name="Kim S.-G."/>
        </authorList>
    </citation>
    <scope>NUCLEOTIDE SEQUENCE</scope>
    <source>
        <strain evidence="10">SW4</strain>
    </source>
</reference>
<keyword evidence="2 8" id="KW-0963">Cytoplasm</keyword>
<dbReference type="InterPro" id="IPR012796">
    <property type="entry name" value="Lysidine-tRNA-synth_C"/>
</dbReference>
<dbReference type="SUPFAM" id="SSF56037">
    <property type="entry name" value="PheT/TilS domain"/>
    <property type="match status" value="1"/>
</dbReference>
<dbReference type="InterPro" id="IPR011063">
    <property type="entry name" value="TilS/TtcA_N"/>
</dbReference>
<evidence type="ECO:0000256" key="2">
    <source>
        <dbReference type="ARBA" id="ARBA00022490"/>
    </source>
</evidence>
<dbReference type="InterPro" id="IPR012795">
    <property type="entry name" value="tRNA_Ile_lys_synt_N"/>
</dbReference>
<dbReference type="GO" id="GO:0032267">
    <property type="term" value="F:tRNA(Ile)-lysidine synthase activity"/>
    <property type="evidence" value="ECO:0007669"/>
    <property type="project" value="UniProtKB-EC"/>
</dbReference>
<feature type="domain" description="Lysidine-tRNA(Ile) synthetase C-terminal" evidence="9">
    <location>
        <begin position="361"/>
        <end position="433"/>
    </location>
</feature>
<keyword evidence="4 8" id="KW-0819">tRNA processing</keyword>
<evidence type="ECO:0000256" key="6">
    <source>
        <dbReference type="ARBA" id="ARBA00022840"/>
    </source>
</evidence>
<protein>
    <recommendedName>
        <fullName evidence="8">tRNA(Ile)-lysidine synthase</fullName>
        <ecNumber evidence="8">6.3.4.19</ecNumber>
    </recommendedName>
    <alternativeName>
        <fullName evidence="8">tRNA(Ile)-2-lysyl-cytidine synthase</fullName>
    </alternativeName>
    <alternativeName>
        <fullName evidence="8">tRNA(Ile)-lysidine synthetase</fullName>
    </alternativeName>
</protein>
<evidence type="ECO:0000259" key="9">
    <source>
        <dbReference type="SMART" id="SM00977"/>
    </source>
</evidence>
<proteinExistence type="inferred from homology"/>
<name>A0AAU7BWZ0_9FLAO</name>
<evidence type="ECO:0000256" key="1">
    <source>
        <dbReference type="ARBA" id="ARBA00004496"/>
    </source>
</evidence>
<dbReference type="Gene3D" id="3.40.50.620">
    <property type="entry name" value="HUPs"/>
    <property type="match status" value="1"/>
</dbReference>
<comment type="domain">
    <text evidence="8">The N-terminal region contains the highly conserved SGGXDS motif, predicted to be a P-loop motif involved in ATP binding.</text>
</comment>
<evidence type="ECO:0000256" key="7">
    <source>
        <dbReference type="ARBA" id="ARBA00048539"/>
    </source>
</evidence>
<evidence type="ECO:0000313" key="10">
    <source>
        <dbReference type="EMBL" id="XBG62467.1"/>
    </source>
</evidence>
<dbReference type="GO" id="GO:0005524">
    <property type="term" value="F:ATP binding"/>
    <property type="evidence" value="ECO:0007669"/>
    <property type="project" value="UniProtKB-UniRule"/>
</dbReference>
<keyword evidence="6 8" id="KW-0067">ATP-binding</keyword>
<comment type="subcellular location">
    <subcellularLocation>
        <location evidence="1 8">Cytoplasm</location>
    </subcellularLocation>
</comment>
<dbReference type="EMBL" id="CP157199">
    <property type="protein sequence ID" value="XBG62467.1"/>
    <property type="molecule type" value="Genomic_DNA"/>
</dbReference>
<dbReference type="HAMAP" id="MF_01161">
    <property type="entry name" value="tRNA_Ile_lys_synt"/>
    <property type="match status" value="1"/>
</dbReference>
<keyword evidence="5 8" id="KW-0547">Nucleotide-binding</keyword>
<evidence type="ECO:0000256" key="4">
    <source>
        <dbReference type="ARBA" id="ARBA00022694"/>
    </source>
</evidence>
<dbReference type="Pfam" id="PF01171">
    <property type="entry name" value="ATP_bind_3"/>
    <property type="match status" value="1"/>
</dbReference>
<comment type="similarity">
    <text evidence="8">Belongs to the tRNA(Ile)-lysidine synthase family.</text>
</comment>
<dbReference type="AlphaFoldDB" id="A0AAU7BWZ0"/>
<gene>
    <name evidence="8 10" type="primary">tilS</name>
    <name evidence="10" type="ORF">ABGB03_06060</name>
</gene>
<comment type="function">
    <text evidence="8">Ligates lysine onto the cytidine present at position 34 of the AUA codon-specific tRNA(Ile) that contains the anticodon CAU, in an ATP-dependent manner. Cytidine is converted to lysidine, thus changing the amino acid specificity of the tRNA from methionine to isoleucine.</text>
</comment>
<dbReference type="RefSeq" id="WP_347925709.1">
    <property type="nucleotide sequence ID" value="NZ_CP157199.1"/>
</dbReference>